<sequence>MIDKDNLKSNESVGTFRWNDSIKLLNAPAFKNEYRVLLKTLKEGWQTYLGVRFEECADVEKEQIIVQPHQLDGLSFSMTLVYLVLNLRLFLKESITFVIMGATAKAEERLFVQTNYYEELTNFYPKTTFKFYFVGPELSSQRNLKSHQVNERLFGTFFRGQISEFLIDQNIKADNTPDNFPKDSTIFLGYNPGFGSGYDLLLNSWCVDLVDLINLDYHVIFTQANDYSLPLITMKKVNKRLHGVVAQPISIASRGGKKILIDQL</sequence>
<dbReference type="InterPro" id="IPR046824">
    <property type="entry name" value="Mss51-like_C"/>
</dbReference>
<evidence type="ECO:0000259" key="1">
    <source>
        <dbReference type="Pfam" id="PF20179"/>
    </source>
</evidence>
<dbReference type="Proteomes" id="UP000039865">
    <property type="component" value="Unassembled WGS sequence"/>
</dbReference>
<dbReference type="AlphaFoldDB" id="A0A078AT80"/>
<protein>
    <recommendedName>
        <fullName evidence="1">Mitochondrial splicing suppressor 51-like C-terminal domain-containing protein</fullName>
    </recommendedName>
</protein>
<evidence type="ECO:0000313" key="2">
    <source>
        <dbReference type="EMBL" id="CDW85231.1"/>
    </source>
</evidence>
<feature type="domain" description="Mitochondrial splicing suppressor 51-like C-terminal" evidence="1">
    <location>
        <begin position="78"/>
        <end position="230"/>
    </location>
</feature>
<dbReference type="Pfam" id="PF20179">
    <property type="entry name" value="MSS51_C"/>
    <property type="match status" value="1"/>
</dbReference>
<accession>A0A078AT80</accession>
<reference evidence="2 3" key="1">
    <citation type="submission" date="2014-06" db="EMBL/GenBank/DDBJ databases">
        <authorList>
            <person name="Swart Estienne"/>
        </authorList>
    </citation>
    <scope>NUCLEOTIDE SEQUENCE [LARGE SCALE GENOMIC DNA]</scope>
    <source>
        <strain evidence="2 3">130c</strain>
    </source>
</reference>
<proteinExistence type="predicted"/>
<organism evidence="2 3">
    <name type="scientific">Stylonychia lemnae</name>
    <name type="common">Ciliate</name>
    <dbReference type="NCBI Taxonomy" id="5949"/>
    <lineage>
        <taxon>Eukaryota</taxon>
        <taxon>Sar</taxon>
        <taxon>Alveolata</taxon>
        <taxon>Ciliophora</taxon>
        <taxon>Intramacronucleata</taxon>
        <taxon>Spirotrichea</taxon>
        <taxon>Stichotrichia</taxon>
        <taxon>Sporadotrichida</taxon>
        <taxon>Oxytrichidae</taxon>
        <taxon>Stylonychinae</taxon>
        <taxon>Stylonychia</taxon>
    </lineage>
</organism>
<name>A0A078AT80_STYLE</name>
<dbReference type="EMBL" id="CCKQ01013555">
    <property type="protein sequence ID" value="CDW85231.1"/>
    <property type="molecule type" value="Genomic_DNA"/>
</dbReference>
<evidence type="ECO:0000313" key="3">
    <source>
        <dbReference type="Proteomes" id="UP000039865"/>
    </source>
</evidence>
<dbReference type="InParanoid" id="A0A078AT80"/>
<gene>
    <name evidence="2" type="primary">Contig18333.g885</name>
    <name evidence="2" type="ORF">STYLEM_14304</name>
</gene>
<keyword evidence="3" id="KW-1185">Reference proteome</keyword>
<dbReference type="OrthoDB" id="425138at2759"/>